<feature type="compositionally biased region" description="Pro residues" evidence="1">
    <location>
        <begin position="365"/>
        <end position="377"/>
    </location>
</feature>
<dbReference type="Proteomes" id="UP001209570">
    <property type="component" value="Unassembled WGS sequence"/>
</dbReference>
<accession>A0AAD5LCS3</accession>
<evidence type="ECO:0000313" key="4">
    <source>
        <dbReference type="Proteomes" id="UP001209570"/>
    </source>
</evidence>
<keyword evidence="4" id="KW-1185">Reference proteome</keyword>
<dbReference type="SUPFAM" id="SSF143503">
    <property type="entry name" value="PUG domain-like"/>
    <property type="match status" value="1"/>
</dbReference>
<evidence type="ECO:0000313" key="3">
    <source>
        <dbReference type="EMBL" id="KAJ0393763.1"/>
    </source>
</evidence>
<dbReference type="PROSITE" id="PS50053">
    <property type="entry name" value="UBIQUITIN_2"/>
    <property type="match status" value="1"/>
</dbReference>
<evidence type="ECO:0000259" key="2">
    <source>
        <dbReference type="PROSITE" id="PS50053"/>
    </source>
</evidence>
<dbReference type="Pfam" id="PF00240">
    <property type="entry name" value="ubiquitin"/>
    <property type="match status" value="1"/>
</dbReference>
<dbReference type="InterPro" id="IPR029071">
    <property type="entry name" value="Ubiquitin-like_domsf"/>
</dbReference>
<dbReference type="SMART" id="SM00580">
    <property type="entry name" value="PUG"/>
    <property type="match status" value="1"/>
</dbReference>
<dbReference type="Pfam" id="PF23195">
    <property type="entry name" value="UBQLN1"/>
    <property type="match status" value="1"/>
</dbReference>
<reference evidence="3" key="1">
    <citation type="submission" date="2021-12" db="EMBL/GenBank/DDBJ databases">
        <title>Prjna785345.</title>
        <authorList>
            <person name="Rujirawat T."/>
            <person name="Krajaejun T."/>
        </authorList>
    </citation>
    <scope>NUCLEOTIDE SEQUENCE</scope>
    <source>
        <strain evidence="3">Pi057C3</strain>
    </source>
</reference>
<protein>
    <recommendedName>
        <fullName evidence="2">Ubiquitin-like domain-containing protein</fullName>
    </recommendedName>
</protein>
<gene>
    <name evidence="3" type="ORF">P43SY_004205</name>
</gene>
<dbReference type="PANTHER" id="PTHR10677:SF3">
    <property type="entry name" value="FI07626P-RELATED"/>
    <property type="match status" value="1"/>
</dbReference>
<dbReference type="SMART" id="SM00213">
    <property type="entry name" value="UBQ"/>
    <property type="match status" value="1"/>
</dbReference>
<feature type="domain" description="Ubiquitin-like" evidence="2">
    <location>
        <begin position="5"/>
        <end position="82"/>
    </location>
</feature>
<dbReference type="Gene3D" id="1.20.58.2190">
    <property type="match status" value="1"/>
</dbReference>
<evidence type="ECO:0000256" key="1">
    <source>
        <dbReference type="SAM" id="MobiDB-lite"/>
    </source>
</evidence>
<dbReference type="Gene3D" id="3.10.20.90">
    <property type="entry name" value="Phosphatidylinositol 3-kinase Catalytic Subunit, Chain A, domain 1"/>
    <property type="match status" value="1"/>
</dbReference>
<dbReference type="CDD" id="cd17039">
    <property type="entry name" value="Ubl_ubiquitin_like"/>
    <property type="match status" value="1"/>
</dbReference>
<dbReference type="InterPro" id="IPR018997">
    <property type="entry name" value="PUB_domain"/>
</dbReference>
<dbReference type="CDD" id="cd09212">
    <property type="entry name" value="PUB"/>
    <property type="match status" value="1"/>
</dbReference>
<dbReference type="SUPFAM" id="SSF54236">
    <property type="entry name" value="Ubiquitin-like"/>
    <property type="match status" value="1"/>
</dbReference>
<dbReference type="InterPro" id="IPR015496">
    <property type="entry name" value="Ubiquilin"/>
</dbReference>
<sequence length="409" mass="42731">MTDVVELSIKVVGGASETLAVRVEGFAAATVLSLKQCIEQQSGARFPVAAQRLIFQGQILQNDKRLSEYNIQSGMAVHLTLTPGASRPAAATAASPSPSPAASVASISAAETLRGHLQSMRFESGADVAVQTLQKICENIISHPTEDKYRKLRVANAALQARLFDRSRGMACVQALGFQDGVEAGHLVLVPTAERWENLVACKRVLDEFAGASPSFASPFASPSPSALPSFPPGGGVDNMLAMLQNPMMAQMLQSHPMMQQLAQVNPMAAQVLQNPAMLSQTLQMMQQNPQMMQQVNQMMQNPSAMQQMQQMMLGGGGSNAFASPLPTASANNPFAPATASASAMAAANPFAPSAATATATAPAQPSPSPSPSPSPLPSAAAAESAATDAATFDEDEIARAIARSMEEQ</sequence>
<dbReference type="GO" id="GO:0005829">
    <property type="term" value="C:cytosol"/>
    <property type="evidence" value="ECO:0007669"/>
    <property type="project" value="TreeGrafter"/>
</dbReference>
<comment type="caution">
    <text evidence="3">The sequence shown here is derived from an EMBL/GenBank/DDBJ whole genome shotgun (WGS) entry which is preliminary data.</text>
</comment>
<dbReference type="PANTHER" id="PTHR10677">
    <property type="entry name" value="UBIQUILIN"/>
    <property type="match status" value="1"/>
</dbReference>
<dbReference type="InterPro" id="IPR000626">
    <property type="entry name" value="Ubiquitin-like_dom"/>
</dbReference>
<dbReference type="EMBL" id="JAKCXM010000464">
    <property type="protein sequence ID" value="KAJ0393763.1"/>
    <property type="molecule type" value="Genomic_DNA"/>
</dbReference>
<dbReference type="GO" id="GO:0031593">
    <property type="term" value="F:polyubiquitin modification-dependent protein binding"/>
    <property type="evidence" value="ECO:0007669"/>
    <property type="project" value="TreeGrafter"/>
</dbReference>
<organism evidence="3 4">
    <name type="scientific">Pythium insidiosum</name>
    <name type="common">Pythiosis disease agent</name>
    <dbReference type="NCBI Taxonomy" id="114742"/>
    <lineage>
        <taxon>Eukaryota</taxon>
        <taxon>Sar</taxon>
        <taxon>Stramenopiles</taxon>
        <taxon>Oomycota</taxon>
        <taxon>Peronosporomycetes</taxon>
        <taxon>Pythiales</taxon>
        <taxon>Pythiaceae</taxon>
        <taxon>Pythium</taxon>
    </lineage>
</organism>
<dbReference type="Pfam" id="PF09409">
    <property type="entry name" value="PUB"/>
    <property type="match status" value="1"/>
</dbReference>
<dbReference type="InterPro" id="IPR036339">
    <property type="entry name" value="PUB-like_dom_sf"/>
</dbReference>
<proteinExistence type="predicted"/>
<feature type="compositionally biased region" description="Low complexity" evidence="1">
    <location>
        <begin position="353"/>
        <end position="364"/>
    </location>
</feature>
<feature type="region of interest" description="Disordered" evidence="1">
    <location>
        <begin position="353"/>
        <end position="409"/>
    </location>
</feature>
<name>A0AAD5LCS3_PYTIN</name>
<feature type="compositionally biased region" description="Low complexity" evidence="1">
    <location>
        <begin position="378"/>
        <end position="391"/>
    </location>
</feature>
<dbReference type="GO" id="GO:0006511">
    <property type="term" value="P:ubiquitin-dependent protein catabolic process"/>
    <property type="evidence" value="ECO:0007669"/>
    <property type="project" value="TreeGrafter"/>
</dbReference>
<dbReference type="AlphaFoldDB" id="A0AAD5LCS3"/>